<accession>A0AA52EHP6</accession>
<dbReference type="GO" id="GO:0006281">
    <property type="term" value="P:DNA repair"/>
    <property type="evidence" value="ECO:0007669"/>
    <property type="project" value="UniProtKB-UniRule"/>
</dbReference>
<sequence>MEFQCLTDLKCLSKMPKSHSSDIDRLIQVLAKVPGLGPRSARRAVLMMLKKKESLMTPLAERLEAVAETVGECEICGNLDTHNPCHVCEDVRRDSSTLCIVEEVADLWALDRSEGYKGLYHVLGGTLSALDGVGPDQLNISSLMERIESGTIKEVILALNATVDGQTTSHYISDRLSEFEQVKITALAHGLPVGGELDYLDDGTLMAAMRARNSIE</sequence>
<dbReference type="GO" id="GO:0006310">
    <property type="term" value="P:DNA recombination"/>
    <property type="evidence" value="ECO:0007669"/>
    <property type="project" value="UniProtKB-UniRule"/>
</dbReference>
<feature type="zinc finger region" description="C4-type" evidence="7">
    <location>
        <begin position="73"/>
        <end position="88"/>
    </location>
</feature>
<dbReference type="AlphaFoldDB" id="A0AA52EHP6"/>
<dbReference type="PROSITE" id="PS50880">
    <property type="entry name" value="TOPRIM"/>
    <property type="match status" value="1"/>
</dbReference>
<organism evidence="9 10">
    <name type="scientific">Temperatibacter marinus</name>
    <dbReference type="NCBI Taxonomy" id="1456591"/>
    <lineage>
        <taxon>Bacteria</taxon>
        <taxon>Pseudomonadati</taxon>
        <taxon>Pseudomonadota</taxon>
        <taxon>Alphaproteobacteria</taxon>
        <taxon>Kordiimonadales</taxon>
        <taxon>Temperatibacteraceae</taxon>
        <taxon>Temperatibacter</taxon>
    </lineage>
</organism>
<evidence type="ECO:0000256" key="2">
    <source>
        <dbReference type="ARBA" id="ARBA00022763"/>
    </source>
</evidence>
<evidence type="ECO:0000259" key="8">
    <source>
        <dbReference type="PROSITE" id="PS50880"/>
    </source>
</evidence>
<dbReference type="InterPro" id="IPR034137">
    <property type="entry name" value="TOPRIM_RecR"/>
</dbReference>
<keyword evidence="2 7" id="KW-0227">DNA damage</keyword>
<evidence type="ECO:0000256" key="6">
    <source>
        <dbReference type="ARBA" id="ARBA00023204"/>
    </source>
</evidence>
<evidence type="ECO:0000256" key="4">
    <source>
        <dbReference type="ARBA" id="ARBA00022833"/>
    </source>
</evidence>
<evidence type="ECO:0000313" key="9">
    <source>
        <dbReference type="EMBL" id="WND03363.1"/>
    </source>
</evidence>
<keyword evidence="10" id="KW-1185">Reference proteome</keyword>
<dbReference type="Pfam" id="PF21175">
    <property type="entry name" value="RecR_C"/>
    <property type="match status" value="1"/>
</dbReference>
<dbReference type="SMART" id="SM00493">
    <property type="entry name" value="TOPRIM"/>
    <property type="match status" value="1"/>
</dbReference>
<dbReference type="CDD" id="cd01025">
    <property type="entry name" value="TOPRIM_recR"/>
    <property type="match status" value="1"/>
</dbReference>
<proteinExistence type="inferred from homology"/>
<protein>
    <recommendedName>
        <fullName evidence="7">Recombination protein RecR</fullName>
    </recommendedName>
</protein>
<reference evidence="9" key="1">
    <citation type="submission" date="2023-04" db="EMBL/GenBank/DDBJ databases">
        <title>Complete genome sequence of Temperatibacter marinus.</title>
        <authorList>
            <person name="Rong J.-C."/>
            <person name="Yi M.-L."/>
            <person name="Zhao Q."/>
        </authorList>
    </citation>
    <scope>NUCLEOTIDE SEQUENCE</scope>
    <source>
        <strain evidence="9">NBRC 110045</strain>
    </source>
</reference>
<evidence type="ECO:0000256" key="5">
    <source>
        <dbReference type="ARBA" id="ARBA00023172"/>
    </source>
</evidence>
<dbReference type="KEGG" id="tmk:QGN29_03130"/>
<dbReference type="InterPro" id="IPR000093">
    <property type="entry name" value="DNA_Rcmb_RecR"/>
</dbReference>
<feature type="domain" description="Toprim" evidence="8">
    <location>
        <begin position="96"/>
        <end position="192"/>
    </location>
</feature>
<dbReference type="PANTHER" id="PTHR30446:SF0">
    <property type="entry name" value="RECOMBINATION PROTEIN RECR"/>
    <property type="match status" value="1"/>
</dbReference>
<gene>
    <name evidence="7 9" type="primary">recR</name>
    <name evidence="9" type="ORF">QGN29_03130</name>
</gene>
<dbReference type="NCBIfam" id="TIGR00615">
    <property type="entry name" value="recR"/>
    <property type="match status" value="1"/>
</dbReference>
<dbReference type="InterPro" id="IPR015967">
    <property type="entry name" value="Rcmb_RecR_Znf"/>
</dbReference>
<comment type="similarity">
    <text evidence="7">Belongs to the RecR family.</text>
</comment>
<keyword evidence="4 7" id="KW-0862">Zinc</keyword>
<evidence type="ECO:0000256" key="7">
    <source>
        <dbReference type="HAMAP-Rule" id="MF_00017"/>
    </source>
</evidence>
<dbReference type="GO" id="GO:0008270">
    <property type="term" value="F:zinc ion binding"/>
    <property type="evidence" value="ECO:0007669"/>
    <property type="project" value="UniProtKB-KW"/>
</dbReference>
<evidence type="ECO:0000256" key="3">
    <source>
        <dbReference type="ARBA" id="ARBA00022771"/>
    </source>
</evidence>
<dbReference type="Pfam" id="PF02132">
    <property type="entry name" value="RecR_ZnF"/>
    <property type="match status" value="1"/>
</dbReference>
<dbReference type="GO" id="GO:0003677">
    <property type="term" value="F:DNA binding"/>
    <property type="evidence" value="ECO:0007669"/>
    <property type="project" value="UniProtKB-UniRule"/>
</dbReference>
<dbReference type="Proteomes" id="UP001268683">
    <property type="component" value="Chromosome"/>
</dbReference>
<dbReference type="PANTHER" id="PTHR30446">
    <property type="entry name" value="RECOMBINATION PROTEIN RECR"/>
    <property type="match status" value="1"/>
</dbReference>
<dbReference type="Gene3D" id="1.10.8.420">
    <property type="entry name" value="RecR Domain 1"/>
    <property type="match status" value="1"/>
</dbReference>
<keyword evidence="6 7" id="KW-0234">DNA repair</keyword>
<dbReference type="SUPFAM" id="SSF111304">
    <property type="entry name" value="Recombination protein RecR"/>
    <property type="match status" value="1"/>
</dbReference>
<keyword evidence="3 7" id="KW-0863">Zinc-finger</keyword>
<dbReference type="HAMAP" id="MF_00017">
    <property type="entry name" value="RecR"/>
    <property type="match status" value="1"/>
</dbReference>
<dbReference type="InterPro" id="IPR023627">
    <property type="entry name" value="Rcmb_RecR"/>
</dbReference>
<dbReference type="Pfam" id="PF21176">
    <property type="entry name" value="RecR_HhH"/>
    <property type="match status" value="1"/>
</dbReference>
<keyword evidence="5 7" id="KW-0233">DNA recombination</keyword>
<dbReference type="InterPro" id="IPR006171">
    <property type="entry name" value="TOPRIM_dom"/>
</dbReference>
<dbReference type="Gene3D" id="6.10.250.240">
    <property type="match status" value="1"/>
</dbReference>
<dbReference type="PROSITE" id="PS01300">
    <property type="entry name" value="RECR"/>
    <property type="match status" value="1"/>
</dbReference>
<dbReference type="Pfam" id="PF13662">
    <property type="entry name" value="Toprim_4"/>
    <property type="match status" value="1"/>
</dbReference>
<evidence type="ECO:0000256" key="1">
    <source>
        <dbReference type="ARBA" id="ARBA00022723"/>
    </source>
</evidence>
<evidence type="ECO:0000313" key="10">
    <source>
        <dbReference type="Proteomes" id="UP001268683"/>
    </source>
</evidence>
<dbReference type="EMBL" id="CP123872">
    <property type="protein sequence ID" value="WND03363.1"/>
    <property type="molecule type" value="Genomic_DNA"/>
</dbReference>
<keyword evidence="1 7" id="KW-0479">Metal-binding</keyword>
<comment type="function">
    <text evidence="7">May play a role in DNA repair. It seems to be involved in an RecBC-independent recombinational process of DNA repair. It may act with RecF and RecO.</text>
</comment>
<name>A0AA52EHP6_9PROT</name>
<dbReference type="Gene3D" id="3.40.1360.10">
    <property type="match status" value="1"/>
</dbReference>